<name>X1SSE5_9ZZZZ</name>
<accession>X1SSE5</accession>
<evidence type="ECO:0000313" key="1">
    <source>
        <dbReference type="EMBL" id="GAI82041.1"/>
    </source>
</evidence>
<protein>
    <submittedName>
        <fullName evidence="1">Uncharacterized protein</fullName>
    </submittedName>
</protein>
<gene>
    <name evidence="1" type="ORF">S12H4_21276</name>
</gene>
<feature type="non-terminal residue" evidence="1">
    <location>
        <position position="49"/>
    </location>
</feature>
<reference evidence="1" key="1">
    <citation type="journal article" date="2014" name="Front. Microbiol.">
        <title>High frequency of phylogenetically diverse reductive dehalogenase-homologous genes in deep subseafloor sedimentary metagenomes.</title>
        <authorList>
            <person name="Kawai M."/>
            <person name="Futagami T."/>
            <person name="Toyoda A."/>
            <person name="Takaki Y."/>
            <person name="Nishi S."/>
            <person name="Hori S."/>
            <person name="Arai W."/>
            <person name="Tsubouchi T."/>
            <person name="Morono Y."/>
            <person name="Uchiyama I."/>
            <person name="Ito T."/>
            <person name="Fujiyama A."/>
            <person name="Inagaki F."/>
            <person name="Takami H."/>
        </authorList>
    </citation>
    <scope>NUCLEOTIDE SEQUENCE</scope>
    <source>
        <strain evidence="1">Expedition CK06-06</strain>
    </source>
</reference>
<dbReference type="AlphaFoldDB" id="X1SSE5"/>
<organism evidence="1">
    <name type="scientific">marine sediment metagenome</name>
    <dbReference type="NCBI Taxonomy" id="412755"/>
    <lineage>
        <taxon>unclassified sequences</taxon>
        <taxon>metagenomes</taxon>
        <taxon>ecological metagenomes</taxon>
    </lineage>
</organism>
<comment type="caution">
    <text evidence="1">The sequence shown here is derived from an EMBL/GenBank/DDBJ whole genome shotgun (WGS) entry which is preliminary data.</text>
</comment>
<dbReference type="EMBL" id="BARW01010916">
    <property type="protein sequence ID" value="GAI82041.1"/>
    <property type="molecule type" value="Genomic_DNA"/>
</dbReference>
<sequence>MLTGKYLDNYCPTLPAKEYEKLVEVRNNLMFELIQAGTCVEEVDCPICG</sequence>
<proteinExistence type="predicted"/>